<name>A0A8J7S4Q6_9PROT</name>
<comment type="caution">
    <text evidence="1">The sequence shown here is derived from an EMBL/GenBank/DDBJ whole genome shotgun (WGS) entry which is preliminary data.</text>
</comment>
<proteinExistence type="predicted"/>
<dbReference type="RefSeq" id="WP_210683341.1">
    <property type="nucleotide sequence ID" value="NZ_JAGMWN010000011.1"/>
</dbReference>
<organism evidence="1 2">
    <name type="scientific">Marivibrio halodurans</name>
    <dbReference type="NCBI Taxonomy" id="2039722"/>
    <lineage>
        <taxon>Bacteria</taxon>
        <taxon>Pseudomonadati</taxon>
        <taxon>Pseudomonadota</taxon>
        <taxon>Alphaproteobacteria</taxon>
        <taxon>Rhodospirillales</taxon>
        <taxon>Rhodospirillaceae</taxon>
        <taxon>Marivibrio</taxon>
    </lineage>
</organism>
<dbReference type="EMBL" id="JAGMWN010000011">
    <property type="protein sequence ID" value="MBP5858749.1"/>
    <property type="molecule type" value="Genomic_DNA"/>
</dbReference>
<protein>
    <submittedName>
        <fullName evidence="1">Uncharacterized protein</fullName>
    </submittedName>
</protein>
<dbReference type="AlphaFoldDB" id="A0A8J7S4Q6"/>
<dbReference type="Proteomes" id="UP000672602">
    <property type="component" value="Unassembled WGS sequence"/>
</dbReference>
<keyword evidence="2" id="KW-1185">Reference proteome</keyword>
<reference evidence="1" key="1">
    <citation type="submission" date="2021-04" db="EMBL/GenBank/DDBJ databases">
        <authorList>
            <person name="Zhang D.-C."/>
        </authorList>
    </citation>
    <scope>NUCLEOTIDE SEQUENCE</scope>
    <source>
        <strain evidence="1">CGMCC 1.15697</strain>
    </source>
</reference>
<evidence type="ECO:0000313" key="2">
    <source>
        <dbReference type="Proteomes" id="UP000672602"/>
    </source>
</evidence>
<gene>
    <name evidence="1" type="ORF">KAJ83_17155</name>
</gene>
<accession>A0A8J7S4Q6</accession>
<evidence type="ECO:0000313" key="1">
    <source>
        <dbReference type="EMBL" id="MBP5858749.1"/>
    </source>
</evidence>
<sequence length="244" mass="25568">MLVPAGAAALSPFDPDRLAARGIVATARAGGVTFHALDSQAESDGTRRKKAAGAAIAHIRAALDRLRAADPAADRTIARLSGAGEVLVVHDPDFPYPALSRVTLAAFLPGGDAGIGARFLVVVGRHGAARGEAELASVLAHELAGHGLQELEGDIAGGARTLDLECEASLVEARARAALGLDTASGPIAPDSVAFRKAVEGRWCRDFRQWQARAAPDSMTLWQTRLLPAARLLDQFRAYEKTGR</sequence>